<dbReference type="SUPFAM" id="SSF55961">
    <property type="entry name" value="Bet v1-like"/>
    <property type="match status" value="1"/>
</dbReference>
<dbReference type="PaxDb" id="1435377-SUSAZ_10420"/>
<name>A0A0U3HBU2_9CREN</name>
<dbReference type="Proteomes" id="UP000060043">
    <property type="component" value="Chromosome"/>
</dbReference>
<dbReference type="Gene3D" id="3.30.530.20">
    <property type="match status" value="1"/>
</dbReference>
<evidence type="ECO:0000313" key="3">
    <source>
        <dbReference type="Proteomes" id="UP000060043"/>
    </source>
</evidence>
<accession>A0A0U3HBU2</accession>
<reference evidence="3 4" key="1">
    <citation type="submission" date="2015-12" db="EMBL/GenBank/DDBJ databases">
        <title>A stable core within a dynamic pangenome in Sulfolobus acidocaldarius.</title>
        <authorList>
            <person name="Anderson R."/>
            <person name="Kouris A."/>
            <person name="Seward C."/>
            <person name="Campbell K."/>
            <person name="Whitaker R."/>
        </authorList>
    </citation>
    <scope>NUCLEOTIDE SEQUENCE [LARGE SCALE GENOMIC DNA]</scope>
    <source>
        <strain evidence="1 4">GG12-C01-09</strain>
        <strain evidence="2 3">NG05B_CO5_07</strain>
    </source>
</reference>
<evidence type="ECO:0000313" key="2">
    <source>
        <dbReference type="EMBL" id="ALU32447.1"/>
    </source>
</evidence>
<dbReference type="Proteomes" id="UP000065473">
    <property type="component" value="Chromosome"/>
</dbReference>
<gene>
    <name evidence="1" type="ORF">ATY89_06990</name>
    <name evidence="2" type="ORF">ATZ20_10010</name>
</gene>
<organism evidence="2 3">
    <name type="scientific">Sulfolobus acidocaldarius</name>
    <dbReference type="NCBI Taxonomy" id="2285"/>
    <lineage>
        <taxon>Archaea</taxon>
        <taxon>Thermoproteota</taxon>
        <taxon>Thermoprotei</taxon>
        <taxon>Sulfolobales</taxon>
        <taxon>Sulfolobaceae</taxon>
        <taxon>Sulfolobus</taxon>
    </lineage>
</organism>
<dbReference type="RefSeq" id="WP_011279011.1">
    <property type="nucleotide sequence ID" value="NZ_BHWZ01000006.1"/>
</dbReference>
<evidence type="ECO:0000313" key="4">
    <source>
        <dbReference type="Proteomes" id="UP000065473"/>
    </source>
</evidence>
<protein>
    <recommendedName>
        <fullName evidence="5">Carbon monoxide dehydrogenase subunit G</fullName>
    </recommendedName>
</protein>
<proteinExistence type="predicted"/>
<dbReference type="STRING" id="1435377.SUSAZ_10420"/>
<dbReference type="EMBL" id="CP013695">
    <property type="protein sequence ID" value="ALU32447.1"/>
    <property type="molecule type" value="Genomic_DNA"/>
</dbReference>
<sequence>MSLNRICGRFSVLDLVKTLQFIGDQNNFVGCIPNIVSANENTFKAKVKALGLPLTVKGELYKYEISPETLILTVGLRVKTTGAVIDIITRSKVKEDGSQVIWDTQYNIAGPLKILLKPLLESVTEQTVVDTIECIKLRTTS</sequence>
<dbReference type="AlphaFoldDB" id="A0A0U3HBU2"/>
<dbReference type="InterPro" id="IPR010419">
    <property type="entry name" value="CO_DH_gsu"/>
</dbReference>
<evidence type="ECO:0008006" key="5">
    <source>
        <dbReference type="Google" id="ProtNLM"/>
    </source>
</evidence>
<dbReference type="EMBL" id="CP013694">
    <property type="protein sequence ID" value="ALU29710.1"/>
    <property type="molecule type" value="Genomic_DNA"/>
</dbReference>
<dbReference type="InterPro" id="IPR023393">
    <property type="entry name" value="START-like_dom_sf"/>
</dbReference>
<dbReference type="GeneID" id="14552736"/>
<evidence type="ECO:0000313" key="1">
    <source>
        <dbReference type="EMBL" id="ALU29710.1"/>
    </source>
</evidence>
<dbReference type="Pfam" id="PF06240">
    <property type="entry name" value="COXG"/>
    <property type="match status" value="1"/>
</dbReference>